<dbReference type="EMBL" id="LSBH01000001">
    <property type="protein sequence ID" value="OAQ87637.1"/>
    <property type="molecule type" value="Genomic_DNA"/>
</dbReference>
<sequence length="109" mass="12147">MIEWLRNYALAAHEYWSTQVSYFPLAPGRTKKSPQHQPVCTSTHPQQHHHQPTARNQTTKTNKRNDTPSFLRSPGLASPGLARAEACLFRPGPPSCLVIGNCKARACQV</sequence>
<proteinExistence type="predicted"/>
<accession>A0A179HBQ7</accession>
<evidence type="ECO:0000313" key="3">
    <source>
        <dbReference type="Proteomes" id="UP000078240"/>
    </source>
</evidence>
<evidence type="ECO:0000313" key="2">
    <source>
        <dbReference type="EMBL" id="OAQ87637.1"/>
    </source>
</evidence>
<gene>
    <name evidence="2" type="ORF">VFPBJ_01677</name>
</gene>
<dbReference type="Proteomes" id="UP000078240">
    <property type="component" value="Unassembled WGS sequence"/>
</dbReference>
<dbReference type="AlphaFoldDB" id="A0A179HBQ7"/>
<comment type="caution">
    <text evidence="2">The sequence shown here is derived from an EMBL/GenBank/DDBJ whole genome shotgun (WGS) entry which is preliminary data.</text>
</comment>
<protein>
    <submittedName>
        <fullName evidence="2">Uncharacterized protein</fullName>
    </submittedName>
</protein>
<name>A0A179HBQ7_PURLI</name>
<reference evidence="2 3" key="1">
    <citation type="submission" date="2016-01" db="EMBL/GenBank/DDBJ databases">
        <title>Biosynthesis of antibiotic leucinostatins and their inhibition on Phytophthora in bio-control Purpureocillium lilacinum.</title>
        <authorList>
            <person name="Wang G."/>
            <person name="Liu Z."/>
            <person name="Lin R."/>
            <person name="Li E."/>
            <person name="Mao Z."/>
            <person name="Ling J."/>
            <person name="Yin W."/>
            <person name="Xie B."/>
        </authorList>
    </citation>
    <scope>NUCLEOTIDE SEQUENCE [LARGE SCALE GENOMIC DNA]</scope>
    <source>
        <strain evidence="2">PLBJ-1</strain>
    </source>
</reference>
<evidence type="ECO:0000256" key="1">
    <source>
        <dbReference type="SAM" id="MobiDB-lite"/>
    </source>
</evidence>
<organism evidence="2 3">
    <name type="scientific">Purpureocillium lilacinum</name>
    <name type="common">Paecilomyces lilacinus</name>
    <dbReference type="NCBI Taxonomy" id="33203"/>
    <lineage>
        <taxon>Eukaryota</taxon>
        <taxon>Fungi</taxon>
        <taxon>Dikarya</taxon>
        <taxon>Ascomycota</taxon>
        <taxon>Pezizomycotina</taxon>
        <taxon>Sordariomycetes</taxon>
        <taxon>Hypocreomycetidae</taxon>
        <taxon>Hypocreales</taxon>
        <taxon>Ophiocordycipitaceae</taxon>
        <taxon>Purpureocillium</taxon>
    </lineage>
</organism>
<feature type="region of interest" description="Disordered" evidence="1">
    <location>
        <begin position="27"/>
        <end position="77"/>
    </location>
</feature>